<name>A0A1H9X0Y6_9PSEU</name>
<feature type="transmembrane region" description="Helical" evidence="1">
    <location>
        <begin position="189"/>
        <end position="206"/>
    </location>
</feature>
<keyword evidence="1" id="KW-1133">Transmembrane helix</keyword>
<dbReference type="RefSeq" id="WP_092784134.1">
    <property type="nucleotide sequence ID" value="NZ_FOGI01000012.1"/>
</dbReference>
<keyword evidence="1" id="KW-0812">Transmembrane</keyword>
<feature type="transmembrane region" description="Helical" evidence="1">
    <location>
        <begin position="87"/>
        <end position="105"/>
    </location>
</feature>
<accession>A0A1H9X0Y6</accession>
<dbReference type="AlphaFoldDB" id="A0A1H9X0Y6"/>
<feature type="transmembrane region" description="Helical" evidence="1">
    <location>
        <begin position="117"/>
        <end position="136"/>
    </location>
</feature>
<evidence type="ECO:0000313" key="3">
    <source>
        <dbReference type="Proteomes" id="UP000199051"/>
    </source>
</evidence>
<feature type="transmembrane region" description="Helical" evidence="1">
    <location>
        <begin position="157"/>
        <end position="177"/>
    </location>
</feature>
<sequence length="217" mass="23144">MVATPTHRSSPHQSLVHSYLFLRRAIGVIGLGLPVVLIVGNLVLGDGMRVSISGYYYSEVRDLMVGAMCAVGVFLFSYRGYEPIDNIVSNVAAAAAVGIAIFPTAPAHPMGGDGFVSLLHLVSSVVFFLSLAYFSLVLFRRSDDPTPTPAKRARNRVYLACGVVMLVCLGSLAASIWLFDAATASTRPALWLESIAIVAFGVSWLTKGEAILSDHPS</sequence>
<dbReference type="EMBL" id="FOGI01000012">
    <property type="protein sequence ID" value="SES39765.1"/>
    <property type="molecule type" value="Genomic_DNA"/>
</dbReference>
<dbReference type="Proteomes" id="UP000199051">
    <property type="component" value="Unassembled WGS sequence"/>
</dbReference>
<gene>
    <name evidence="2" type="ORF">SAMN04487818_112109</name>
</gene>
<organism evidence="2 3">
    <name type="scientific">Actinokineospora terrae</name>
    <dbReference type="NCBI Taxonomy" id="155974"/>
    <lineage>
        <taxon>Bacteria</taxon>
        <taxon>Bacillati</taxon>
        <taxon>Actinomycetota</taxon>
        <taxon>Actinomycetes</taxon>
        <taxon>Pseudonocardiales</taxon>
        <taxon>Pseudonocardiaceae</taxon>
        <taxon>Actinokineospora</taxon>
    </lineage>
</organism>
<evidence type="ECO:0008006" key="4">
    <source>
        <dbReference type="Google" id="ProtNLM"/>
    </source>
</evidence>
<proteinExistence type="predicted"/>
<feature type="transmembrane region" description="Helical" evidence="1">
    <location>
        <begin position="21"/>
        <end position="43"/>
    </location>
</feature>
<keyword evidence="1" id="KW-0472">Membrane</keyword>
<protein>
    <recommendedName>
        <fullName evidence="4">DUF998 domain-containing protein</fullName>
    </recommendedName>
</protein>
<evidence type="ECO:0000313" key="2">
    <source>
        <dbReference type="EMBL" id="SES39765.1"/>
    </source>
</evidence>
<reference evidence="3" key="1">
    <citation type="submission" date="2016-10" db="EMBL/GenBank/DDBJ databases">
        <authorList>
            <person name="Varghese N."/>
            <person name="Submissions S."/>
        </authorList>
    </citation>
    <scope>NUCLEOTIDE SEQUENCE [LARGE SCALE GENOMIC DNA]</scope>
    <source>
        <strain evidence="3">DSM 44260</strain>
    </source>
</reference>
<evidence type="ECO:0000256" key="1">
    <source>
        <dbReference type="SAM" id="Phobius"/>
    </source>
</evidence>
<dbReference type="STRING" id="155974.SAMN04487818_112109"/>
<keyword evidence="3" id="KW-1185">Reference proteome</keyword>
<feature type="transmembrane region" description="Helical" evidence="1">
    <location>
        <begin position="63"/>
        <end position="80"/>
    </location>
</feature>